<feature type="transmembrane region" description="Helical" evidence="5">
    <location>
        <begin position="35"/>
        <end position="56"/>
    </location>
</feature>
<dbReference type="Gene3D" id="1.20.1280.290">
    <property type="match status" value="2"/>
</dbReference>
<proteinExistence type="predicted"/>
<dbReference type="GO" id="GO:0016020">
    <property type="term" value="C:membrane"/>
    <property type="evidence" value="ECO:0007669"/>
    <property type="project" value="UniProtKB-SubCell"/>
</dbReference>
<comment type="caution">
    <text evidence="6">The sequence shown here is derived from an EMBL/GenBank/DDBJ whole genome shotgun (WGS) entry which is preliminary data.</text>
</comment>
<dbReference type="AlphaFoldDB" id="A0A2A9CR29"/>
<evidence type="ECO:0000256" key="4">
    <source>
        <dbReference type="ARBA" id="ARBA00023136"/>
    </source>
</evidence>
<dbReference type="OrthoDB" id="5060574at2"/>
<gene>
    <name evidence="6" type="ORF">ATK74_0631</name>
</gene>
<organism evidence="6 7">
    <name type="scientific">Propionicimonas paludicola</name>
    <dbReference type="NCBI Taxonomy" id="185243"/>
    <lineage>
        <taxon>Bacteria</taxon>
        <taxon>Bacillati</taxon>
        <taxon>Actinomycetota</taxon>
        <taxon>Actinomycetes</taxon>
        <taxon>Propionibacteriales</taxon>
        <taxon>Nocardioidaceae</taxon>
        <taxon>Propionicimonas</taxon>
    </lineage>
</organism>
<dbReference type="RefSeq" id="WP_098459672.1">
    <property type="nucleotide sequence ID" value="NZ_PDJC01000001.1"/>
</dbReference>
<keyword evidence="3 5" id="KW-1133">Transmembrane helix</keyword>
<reference evidence="6 7" key="1">
    <citation type="submission" date="2017-10" db="EMBL/GenBank/DDBJ databases">
        <title>Sequencing the genomes of 1000 actinobacteria strains.</title>
        <authorList>
            <person name="Klenk H.-P."/>
        </authorList>
    </citation>
    <scope>NUCLEOTIDE SEQUENCE [LARGE SCALE GENOMIC DNA]</scope>
    <source>
        <strain evidence="6 7">DSM 15597</strain>
    </source>
</reference>
<feature type="transmembrane region" description="Helical" evidence="5">
    <location>
        <begin position="96"/>
        <end position="125"/>
    </location>
</feature>
<dbReference type="EMBL" id="PDJC01000001">
    <property type="protein sequence ID" value="PFG16100.1"/>
    <property type="molecule type" value="Genomic_DNA"/>
</dbReference>
<dbReference type="Proteomes" id="UP000226079">
    <property type="component" value="Unassembled WGS sequence"/>
</dbReference>
<evidence type="ECO:0000256" key="3">
    <source>
        <dbReference type="ARBA" id="ARBA00022989"/>
    </source>
</evidence>
<feature type="transmembrane region" description="Helical" evidence="5">
    <location>
        <begin position="63"/>
        <end position="84"/>
    </location>
</feature>
<dbReference type="Pfam" id="PF04193">
    <property type="entry name" value="PQ-loop"/>
    <property type="match status" value="1"/>
</dbReference>
<feature type="transmembrane region" description="Helical" evidence="5">
    <location>
        <begin position="137"/>
        <end position="157"/>
    </location>
</feature>
<evidence type="ECO:0000313" key="7">
    <source>
        <dbReference type="Proteomes" id="UP000226079"/>
    </source>
</evidence>
<protein>
    <submittedName>
        <fullName evidence="6">Uncharacterized protein with PQ loop repeat</fullName>
    </submittedName>
</protein>
<evidence type="ECO:0000256" key="2">
    <source>
        <dbReference type="ARBA" id="ARBA00022692"/>
    </source>
</evidence>
<name>A0A2A9CR29_9ACTN</name>
<keyword evidence="2 5" id="KW-0812">Transmembrane</keyword>
<evidence type="ECO:0000256" key="5">
    <source>
        <dbReference type="SAM" id="Phobius"/>
    </source>
</evidence>
<evidence type="ECO:0000256" key="1">
    <source>
        <dbReference type="ARBA" id="ARBA00004141"/>
    </source>
</evidence>
<sequence>MTLIFVVGWAAALIGIVSGLPQLARLFRTRDVNGLSLFGWQILLGLNLGWMSHGFLVGQVNLWVPNLIGLITTGSVLFLMASVLKLNLFRVAIPGLITGALMAIADLAFGSAIFGTLAIIPAILVNIGQSVELVRAPVVHGVSVATLIAGFATQLSWTWWGILVPEPGTIIAASVTGLITGFNLLWWVLRKLGLRAFWPHAVVVPGTGEIVEDLSLPA</sequence>
<keyword evidence="7" id="KW-1185">Reference proteome</keyword>
<accession>A0A2A9CR29</accession>
<evidence type="ECO:0000313" key="6">
    <source>
        <dbReference type="EMBL" id="PFG16100.1"/>
    </source>
</evidence>
<dbReference type="InterPro" id="IPR006603">
    <property type="entry name" value="PQ-loop_rpt"/>
</dbReference>
<keyword evidence="4 5" id="KW-0472">Membrane</keyword>
<comment type="subcellular location">
    <subcellularLocation>
        <location evidence="1">Membrane</location>
        <topology evidence="1">Multi-pass membrane protein</topology>
    </subcellularLocation>
</comment>
<feature type="transmembrane region" description="Helical" evidence="5">
    <location>
        <begin position="169"/>
        <end position="189"/>
    </location>
</feature>